<comment type="caution">
    <text evidence="1">The sequence shown here is derived from an EMBL/GenBank/DDBJ whole genome shotgun (WGS) entry which is preliminary data.</text>
</comment>
<accession>A0A1Q9CVQ4</accession>
<name>A0A1Q9CVQ4_SYMMI</name>
<gene>
    <name evidence="1" type="ORF">AK812_SmicGene31865</name>
</gene>
<evidence type="ECO:0000313" key="1">
    <source>
        <dbReference type="EMBL" id="OLP86969.1"/>
    </source>
</evidence>
<keyword evidence="2" id="KW-1185">Reference proteome</keyword>
<reference evidence="1 2" key="1">
    <citation type="submission" date="2016-02" db="EMBL/GenBank/DDBJ databases">
        <title>Genome analysis of coral dinoflagellate symbionts highlights evolutionary adaptations to a symbiotic lifestyle.</title>
        <authorList>
            <person name="Aranda M."/>
            <person name="Li Y."/>
            <person name="Liew Y.J."/>
            <person name="Baumgarten S."/>
            <person name="Simakov O."/>
            <person name="Wilson M."/>
            <person name="Piel J."/>
            <person name="Ashoor H."/>
            <person name="Bougouffa S."/>
            <person name="Bajic V.B."/>
            <person name="Ryu T."/>
            <person name="Ravasi T."/>
            <person name="Bayer T."/>
            <person name="Micklem G."/>
            <person name="Kim H."/>
            <person name="Bhak J."/>
            <person name="Lajeunesse T.C."/>
            <person name="Voolstra C.R."/>
        </authorList>
    </citation>
    <scope>NUCLEOTIDE SEQUENCE [LARGE SCALE GENOMIC DNA]</scope>
    <source>
        <strain evidence="1 2">CCMP2467</strain>
    </source>
</reference>
<dbReference type="Proteomes" id="UP000186817">
    <property type="component" value="Unassembled WGS sequence"/>
</dbReference>
<dbReference type="EMBL" id="LSRX01000889">
    <property type="protein sequence ID" value="OLP86969.1"/>
    <property type="molecule type" value="Genomic_DNA"/>
</dbReference>
<sequence length="209" mass="23381">MASLPEPLLELLKAHPCELCQEQPIERRLLMEEDLSLADAVLRQLAEHRAHTPFFKVVARDPGDRERFLSIYDGTTRYELGLPAFDPVGGSTHFDSPPEAARAIRSYTALDMSADKLAVNAWLQLLSSKGDVSQKELALAQPLADVAETSPQLQAQLMQTSWPRAILLVRGEGAMRLRHGKILFDGITPLLELSTKKCYREALRAPWRL</sequence>
<proteinExistence type="predicted"/>
<dbReference type="AlphaFoldDB" id="A0A1Q9CVQ4"/>
<evidence type="ECO:0000313" key="2">
    <source>
        <dbReference type="Proteomes" id="UP000186817"/>
    </source>
</evidence>
<protein>
    <submittedName>
        <fullName evidence="1">Uncharacterized protein</fullName>
    </submittedName>
</protein>
<organism evidence="1 2">
    <name type="scientific">Symbiodinium microadriaticum</name>
    <name type="common">Dinoflagellate</name>
    <name type="synonym">Zooxanthella microadriatica</name>
    <dbReference type="NCBI Taxonomy" id="2951"/>
    <lineage>
        <taxon>Eukaryota</taxon>
        <taxon>Sar</taxon>
        <taxon>Alveolata</taxon>
        <taxon>Dinophyceae</taxon>
        <taxon>Suessiales</taxon>
        <taxon>Symbiodiniaceae</taxon>
        <taxon>Symbiodinium</taxon>
    </lineage>
</organism>